<proteinExistence type="predicted"/>
<feature type="domain" description="Schlafen AlbA-2" evidence="1">
    <location>
        <begin position="21"/>
        <end position="157"/>
    </location>
</feature>
<sequence>MGVFLDNLKDIILDLIDSKREGTYWDFKEEPHEDNSSLLHDLICLANCNHEGDKYLILGVTDPAKGCEIKGLTSEQKNRKNQVKLIDFLSNVHFAAENRPEIEIQKLKIDEKEIDVIIIKNKRFKPYFLTKDYNKSKKEKIVRANYIYTRIGDKNTSIDKSADYNHIKEMWKEQFGLNLKIEDRFKELLGDYKNWECDFDGKKLAYHKIHPEFTIELSKSQKGDMEPYCAFYLSNSLYYGKSTFKHNSTLIFEWNYVYCDDCRVLFPEPSFRTVNRNTETHGFYYYNLEKISGLFARIISNNSFVFETRTLGFPVIVFKDNENLNEFANFLENNFNIIEEMESDELLNLNDPNEYRRMINLETLEKIKRFHEENWII</sequence>
<comment type="caution">
    <text evidence="2">The sequence shown here is derived from an EMBL/GenBank/DDBJ whole genome shotgun (WGS) entry which is preliminary data.</text>
</comment>
<dbReference type="AlphaFoldDB" id="K2R447"/>
<evidence type="ECO:0000259" key="1">
    <source>
        <dbReference type="Pfam" id="PF04326"/>
    </source>
</evidence>
<evidence type="ECO:0000313" key="3">
    <source>
        <dbReference type="Proteomes" id="UP000007360"/>
    </source>
</evidence>
<dbReference type="InterPro" id="IPR038461">
    <property type="entry name" value="Schlafen_AlbA_2_dom_sf"/>
</dbReference>
<gene>
    <name evidence="2" type="ORF">A994_05831</name>
</gene>
<protein>
    <recommendedName>
        <fullName evidence="1">Schlafen AlbA-2 domain-containing protein</fullName>
    </recommendedName>
</protein>
<evidence type="ECO:0000313" key="2">
    <source>
        <dbReference type="EMBL" id="EKF85982.1"/>
    </source>
</evidence>
<keyword evidence="3" id="KW-1185">Reference proteome</keyword>
<dbReference type="PATRIC" id="fig|1204725.3.peg.1173"/>
<name>K2R447_METFP</name>
<dbReference type="Pfam" id="PF04326">
    <property type="entry name" value="SLFN_AlbA_2"/>
    <property type="match status" value="1"/>
</dbReference>
<organism evidence="2 3">
    <name type="scientific">Methanobacterium formicicum (strain DSM 3637 / PP1)</name>
    <dbReference type="NCBI Taxonomy" id="1204725"/>
    <lineage>
        <taxon>Archaea</taxon>
        <taxon>Methanobacteriati</taxon>
        <taxon>Methanobacteriota</taxon>
        <taxon>Methanomada group</taxon>
        <taxon>Methanobacteria</taxon>
        <taxon>Methanobacteriales</taxon>
        <taxon>Methanobacteriaceae</taxon>
        <taxon>Methanobacterium</taxon>
    </lineage>
</organism>
<reference evidence="2 3" key="1">
    <citation type="journal article" date="2012" name="J. Bacteriol.">
        <title>Draft genome sequence of Methanobacterium formicicum DSM 3637, an archaebacterium isolated from the methane producer amoeba Pelomyxa palustris.</title>
        <authorList>
            <person name="Gutierrez G."/>
        </authorList>
    </citation>
    <scope>NUCLEOTIDE SEQUENCE [LARGE SCALE GENOMIC DNA]</scope>
    <source>
        <strain evidence="3">DSM 3637 / PP1</strain>
    </source>
</reference>
<dbReference type="Proteomes" id="UP000007360">
    <property type="component" value="Unassembled WGS sequence"/>
</dbReference>
<dbReference type="EMBL" id="AMPO01000004">
    <property type="protein sequence ID" value="EKF85982.1"/>
    <property type="molecule type" value="Genomic_DNA"/>
</dbReference>
<accession>K2R447</accession>
<dbReference type="InterPro" id="IPR007421">
    <property type="entry name" value="Schlafen_AlbA_2_dom"/>
</dbReference>
<dbReference type="Gene3D" id="3.30.950.30">
    <property type="entry name" value="Schlafen, AAA domain"/>
    <property type="match status" value="1"/>
</dbReference>